<accession>A0A0A8X4Y5</accession>
<dbReference type="STRING" id="1321606.SAMD00020551_3186"/>
<protein>
    <recommendedName>
        <fullName evidence="3">YhzD-like protein</fullName>
    </recommendedName>
</protein>
<organism evidence="1 2">
    <name type="scientific">Mesobacillus selenatarsenatis (strain DSM 18680 / JCM 14380 / FERM P-15431 / SF-1)</name>
    <dbReference type="NCBI Taxonomy" id="1321606"/>
    <lineage>
        <taxon>Bacteria</taxon>
        <taxon>Bacillati</taxon>
        <taxon>Bacillota</taxon>
        <taxon>Bacilli</taxon>
        <taxon>Bacillales</taxon>
        <taxon>Bacillaceae</taxon>
        <taxon>Mesobacillus</taxon>
    </lineage>
</organism>
<evidence type="ECO:0000313" key="2">
    <source>
        <dbReference type="Proteomes" id="UP000031014"/>
    </source>
</evidence>
<reference evidence="1 2" key="1">
    <citation type="submission" date="2013-06" db="EMBL/GenBank/DDBJ databases">
        <title>Whole genome shotgun sequence of Bacillus selenatarsenatis SF-1.</title>
        <authorList>
            <person name="Kuroda M."/>
            <person name="Sei K."/>
            <person name="Yamashita M."/>
            <person name="Ike M."/>
        </authorList>
    </citation>
    <scope>NUCLEOTIDE SEQUENCE [LARGE SCALE GENOMIC DNA]</scope>
    <source>
        <strain evidence="1 2">SF-1</strain>
    </source>
</reference>
<comment type="caution">
    <text evidence="1">The sequence shown here is derived from an EMBL/GenBank/DDBJ whole genome shotgun (WGS) entry which is preliminary data.</text>
</comment>
<keyword evidence="2" id="KW-1185">Reference proteome</keyword>
<name>A0A0A8X4Y5_MESS1</name>
<evidence type="ECO:0000313" key="1">
    <source>
        <dbReference type="EMBL" id="GAM15030.1"/>
    </source>
</evidence>
<dbReference type="RefSeq" id="WP_041966717.1">
    <property type="nucleotide sequence ID" value="NZ_BASE01000072.1"/>
</dbReference>
<evidence type="ECO:0008006" key="3">
    <source>
        <dbReference type="Google" id="ProtNLM"/>
    </source>
</evidence>
<dbReference type="AlphaFoldDB" id="A0A0A8X4Y5"/>
<proteinExistence type="predicted"/>
<dbReference type="EMBL" id="BASE01000072">
    <property type="protein sequence ID" value="GAM15030.1"/>
    <property type="molecule type" value="Genomic_DNA"/>
</dbReference>
<dbReference type="OrthoDB" id="2355652at2"/>
<gene>
    <name evidence="1" type="ORF">SAMD00020551_3186</name>
</gene>
<dbReference type="Proteomes" id="UP000031014">
    <property type="component" value="Unassembled WGS sequence"/>
</dbReference>
<dbReference type="Pfam" id="PF14120">
    <property type="entry name" value="YhzD"/>
    <property type="match status" value="1"/>
</dbReference>
<sequence>MDTYKLTAFEPNGEKLIDESFQAGNDDEAKEIGARMLDEKNLSDKTHRCTSPRGKLVLFHP</sequence>
<dbReference type="InterPro" id="IPR025544">
    <property type="entry name" value="YhzD"/>
</dbReference>